<accession>A0ABV7V1B5</accession>
<name>A0ABV7V1B5_9SPHN</name>
<sequence length="85" mass="9493">MDFDDQMRRYFGVADPTSATPAVLAAGMERLSVDFGLERDPGRRFAMWALMHILGNAPDLEVAFPDAAERDAARNFMDMLDQLPS</sequence>
<protein>
    <submittedName>
        <fullName evidence="1">Uncharacterized protein</fullName>
    </submittedName>
</protein>
<reference evidence="2" key="1">
    <citation type="journal article" date="2019" name="Int. J. Syst. Evol. Microbiol.">
        <title>The Global Catalogue of Microorganisms (GCM) 10K type strain sequencing project: providing services to taxonomists for standard genome sequencing and annotation.</title>
        <authorList>
            <consortium name="The Broad Institute Genomics Platform"/>
            <consortium name="The Broad Institute Genome Sequencing Center for Infectious Disease"/>
            <person name="Wu L."/>
            <person name="Ma J."/>
        </authorList>
    </citation>
    <scope>NUCLEOTIDE SEQUENCE [LARGE SCALE GENOMIC DNA]</scope>
    <source>
        <strain evidence="2">KCTC 42224</strain>
    </source>
</reference>
<evidence type="ECO:0000313" key="2">
    <source>
        <dbReference type="Proteomes" id="UP001595683"/>
    </source>
</evidence>
<dbReference type="EMBL" id="JBHRYE010000011">
    <property type="protein sequence ID" value="MFC3671225.1"/>
    <property type="molecule type" value="Genomic_DNA"/>
</dbReference>
<proteinExistence type="predicted"/>
<keyword evidence="2" id="KW-1185">Reference proteome</keyword>
<dbReference type="RefSeq" id="WP_191322495.1">
    <property type="nucleotide sequence ID" value="NZ_BMZP01000001.1"/>
</dbReference>
<dbReference type="Proteomes" id="UP001595683">
    <property type="component" value="Unassembled WGS sequence"/>
</dbReference>
<evidence type="ECO:0000313" key="1">
    <source>
        <dbReference type="EMBL" id="MFC3671225.1"/>
    </source>
</evidence>
<comment type="caution">
    <text evidence="1">The sequence shown here is derived from an EMBL/GenBank/DDBJ whole genome shotgun (WGS) entry which is preliminary data.</text>
</comment>
<gene>
    <name evidence="1" type="ORF">ACFOOT_07305</name>
</gene>
<organism evidence="1 2">
    <name type="scientific">Novosphingobium pokkalii</name>
    <dbReference type="NCBI Taxonomy" id="1770194"/>
    <lineage>
        <taxon>Bacteria</taxon>
        <taxon>Pseudomonadati</taxon>
        <taxon>Pseudomonadota</taxon>
        <taxon>Alphaproteobacteria</taxon>
        <taxon>Sphingomonadales</taxon>
        <taxon>Sphingomonadaceae</taxon>
        <taxon>Novosphingobium</taxon>
    </lineage>
</organism>